<dbReference type="PANTHER" id="PTHR43004">
    <property type="entry name" value="TRK SYSTEM POTASSIUM UPTAKE PROTEIN"/>
    <property type="match status" value="1"/>
</dbReference>
<dbReference type="Gene3D" id="3.30.9.10">
    <property type="entry name" value="D-Amino Acid Oxidase, subunit A, domain 2"/>
    <property type="match status" value="1"/>
</dbReference>
<protein>
    <recommendedName>
        <fullName evidence="4">FAD-binding domain-containing protein</fullName>
    </recommendedName>
</protein>
<dbReference type="InterPro" id="IPR036188">
    <property type="entry name" value="FAD/NAD-bd_sf"/>
</dbReference>
<dbReference type="Gene3D" id="3.50.50.60">
    <property type="entry name" value="FAD/NAD(P)-binding domain"/>
    <property type="match status" value="1"/>
</dbReference>
<dbReference type="SUPFAM" id="SSF51905">
    <property type="entry name" value="FAD/NAD(P)-binding domain"/>
    <property type="match status" value="1"/>
</dbReference>
<evidence type="ECO:0000313" key="5">
    <source>
        <dbReference type="EMBL" id="CAE6432681.1"/>
    </source>
</evidence>
<organism evidence="5 6">
    <name type="scientific">Rhizoctonia solani</name>
    <dbReference type="NCBI Taxonomy" id="456999"/>
    <lineage>
        <taxon>Eukaryota</taxon>
        <taxon>Fungi</taxon>
        <taxon>Dikarya</taxon>
        <taxon>Basidiomycota</taxon>
        <taxon>Agaricomycotina</taxon>
        <taxon>Agaricomycetes</taxon>
        <taxon>Cantharellales</taxon>
        <taxon>Ceratobasidiaceae</taxon>
        <taxon>Rhizoctonia</taxon>
    </lineage>
</organism>
<dbReference type="Proteomes" id="UP000663841">
    <property type="component" value="Unassembled WGS sequence"/>
</dbReference>
<evidence type="ECO:0000256" key="2">
    <source>
        <dbReference type="ARBA" id="ARBA00022827"/>
    </source>
</evidence>
<name>A0A8H3AJ61_9AGAM</name>
<dbReference type="GO" id="GO:0071949">
    <property type="term" value="F:FAD binding"/>
    <property type="evidence" value="ECO:0007669"/>
    <property type="project" value="InterPro"/>
</dbReference>
<evidence type="ECO:0000259" key="4">
    <source>
        <dbReference type="Pfam" id="PF01494"/>
    </source>
</evidence>
<dbReference type="InterPro" id="IPR050641">
    <property type="entry name" value="RIFMO-like"/>
</dbReference>
<gene>
    <name evidence="5" type="ORF">RDB_LOCUS70686</name>
</gene>
<dbReference type="AlphaFoldDB" id="A0A8H3AJ61"/>
<comment type="caution">
    <text evidence="5">The sequence shown here is derived from an EMBL/GenBank/DDBJ whole genome shotgun (WGS) entry which is preliminary data.</text>
</comment>
<keyword evidence="3" id="KW-0560">Oxidoreductase</keyword>
<evidence type="ECO:0000313" key="6">
    <source>
        <dbReference type="Proteomes" id="UP000663841"/>
    </source>
</evidence>
<feature type="domain" description="FAD-binding" evidence="4">
    <location>
        <begin position="6"/>
        <end position="375"/>
    </location>
</feature>
<dbReference type="InterPro" id="IPR002938">
    <property type="entry name" value="FAD-bd"/>
</dbReference>
<evidence type="ECO:0000256" key="3">
    <source>
        <dbReference type="ARBA" id="ARBA00023002"/>
    </source>
</evidence>
<dbReference type="PRINTS" id="PR00420">
    <property type="entry name" value="RNGMNOXGNASE"/>
</dbReference>
<dbReference type="Pfam" id="PF01494">
    <property type="entry name" value="FAD_binding_3"/>
    <property type="match status" value="1"/>
</dbReference>
<evidence type="ECO:0000256" key="1">
    <source>
        <dbReference type="ARBA" id="ARBA00022630"/>
    </source>
</evidence>
<dbReference type="SUPFAM" id="SSF54373">
    <property type="entry name" value="FAD-linked reductases, C-terminal domain"/>
    <property type="match status" value="1"/>
</dbReference>
<keyword evidence="2" id="KW-0274">FAD</keyword>
<dbReference type="EMBL" id="CAJMWW010000085">
    <property type="protein sequence ID" value="CAE6432681.1"/>
    <property type="molecule type" value="Genomic_DNA"/>
</dbReference>
<dbReference type="GO" id="GO:0016709">
    <property type="term" value="F:oxidoreductase activity, acting on paired donors, with incorporation or reduction of molecular oxygen, NAD(P)H as one donor, and incorporation of one atom of oxygen"/>
    <property type="evidence" value="ECO:0007669"/>
    <property type="project" value="UniProtKB-ARBA"/>
</dbReference>
<accession>A0A8H3AJ61</accession>
<proteinExistence type="predicted"/>
<keyword evidence="1" id="KW-0285">Flavoprotein</keyword>
<dbReference type="PANTHER" id="PTHR43004:SF20">
    <property type="entry name" value="2-MONOOXYGENASE, PUTATIVE (AFU_ORTHOLOGUE AFUA_1G13660)-RELATED"/>
    <property type="match status" value="1"/>
</dbReference>
<sequence>MSSTQVDVLVVGAGPAGLMCALALSRAGVHTRIVDKLPEQIQHGRADGLHVRTLEILQTYGLAERIIPLGHRLYTSVTYSTDNTSGTLARVGGKASPIMGGRYPFGVMVNQGIVESVFRGAMREAGRQHGETAYEYSSSWPTRRIKVEQGVAPVWMKPEDEFVDVYLRDQAGKLEAVRAQYVVGCDGAHSWVRSQLGYTMEGDHSNAVWGVIDIIPVTNFPDIRNHAWIHAGQRKCQIIPRENGLVRFYVQLLEADTGGARFDKSKVTAKDIEKIAQQIFMPYKLEFPRRPQWWTVYVVGQRLATKYSAYRRVFLVGDACHTHSPHAGQGMNAAIGDSHNLAWKLVHVLRGWANPQILDTYERERRQYACELIEFDRRLSKLLASKSGDSPHSHQRLLKTFAGFIA</sequence>
<reference evidence="5" key="1">
    <citation type="submission" date="2021-01" db="EMBL/GenBank/DDBJ databases">
        <authorList>
            <person name="Kaushik A."/>
        </authorList>
    </citation>
    <scope>NUCLEOTIDE SEQUENCE</scope>
    <source>
        <strain evidence="5">AG3-T5</strain>
    </source>
</reference>